<feature type="transmembrane region" description="Helical" evidence="6">
    <location>
        <begin position="45"/>
        <end position="64"/>
    </location>
</feature>
<dbReference type="Proteomes" id="UP000030437">
    <property type="component" value="Unassembled WGS sequence"/>
</dbReference>
<dbReference type="STRING" id="1220589.CD32_15145"/>
<dbReference type="GO" id="GO:0015648">
    <property type="term" value="F:lipid-linked peptidoglycan transporter activity"/>
    <property type="evidence" value="ECO:0007669"/>
    <property type="project" value="TreeGrafter"/>
</dbReference>
<feature type="transmembrane region" description="Helical" evidence="6">
    <location>
        <begin position="116"/>
        <end position="132"/>
    </location>
</feature>
<evidence type="ECO:0000256" key="5">
    <source>
        <dbReference type="ARBA" id="ARBA00023136"/>
    </source>
</evidence>
<evidence type="ECO:0000256" key="3">
    <source>
        <dbReference type="ARBA" id="ARBA00022960"/>
    </source>
</evidence>
<evidence type="ECO:0000313" key="8">
    <source>
        <dbReference type="Proteomes" id="UP000030437"/>
    </source>
</evidence>
<comment type="subcellular location">
    <subcellularLocation>
        <location evidence="1">Membrane</location>
        <topology evidence="1">Multi-pass membrane protein</topology>
    </subcellularLocation>
</comment>
<dbReference type="Pfam" id="PF01098">
    <property type="entry name" value="FTSW_RODA_SPOVE"/>
    <property type="match status" value="1"/>
</dbReference>
<evidence type="ECO:0000313" key="7">
    <source>
        <dbReference type="EMBL" id="KGR84017.1"/>
    </source>
</evidence>
<feature type="transmembrane region" description="Helical" evidence="6">
    <location>
        <begin position="335"/>
        <end position="356"/>
    </location>
</feature>
<comment type="caution">
    <text evidence="7">The sequence shown here is derived from an EMBL/GenBank/DDBJ whole genome shotgun (WGS) entry which is preliminary data.</text>
</comment>
<sequence>MFSLIIYRRLFVGSALLLSFIGIVFVYSASAYWSKVHYAGQMPFYLRQLMFFVVALLGFMFVSRSKWLLHERWWRLFYIISIVLLVAVLIPGIGVWRNGSRSWLGIGPLTFQPAEFVKITTLVYLSAVLAKWKRGERVIKLKHFIILLLPIGLIMMQPDFGSAFILIVAAFILFFIANYPLRFYGLCIMLGIAGLAGLIISAPYRLARIQAFIDPWQDQLGKGFQAVQSLLAIGPAGLFGHGFLKSRQKYLYLPEPQNDFIFSIILEETGFIGGLCIVCIFACFLYSGYKLATRAIYARYFYITSALVSMIAVQAALNIGVVIGLLPVTGVTLPFISYGGTSLVILWLTVGIIYLFGANTEGEEEAPWKK</sequence>
<evidence type="ECO:0000256" key="1">
    <source>
        <dbReference type="ARBA" id="ARBA00004141"/>
    </source>
</evidence>
<keyword evidence="2 6" id="KW-0812">Transmembrane</keyword>
<reference evidence="7 8" key="1">
    <citation type="submission" date="2014-02" db="EMBL/GenBank/DDBJ databases">
        <title>Draft genome sequence of Lysinibacillus odysseyi NBRC 100172.</title>
        <authorList>
            <person name="Zhang F."/>
            <person name="Wang G."/>
            <person name="Zhang L."/>
        </authorList>
    </citation>
    <scope>NUCLEOTIDE SEQUENCE [LARGE SCALE GENOMIC DNA]</scope>
    <source>
        <strain evidence="7 8">NBRC 100172</strain>
    </source>
</reference>
<keyword evidence="7" id="KW-0131">Cell cycle</keyword>
<feature type="transmembrane region" description="Helical" evidence="6">
    <location>
        <begin position="76"/>
        <end position="96"/>
    </location>
</feature>
<dbReference type="eggNOG" id="COG0772">
    <property type="taxonomic scope" value="Bacteria"/>
</dbReference>
<feature type="transmembrane region" description="Helical" evidence="6">
    <location>
        <begin position="264"/>
        <end position="288"/>
    </location>
</feature>
<evidence type="ECO:0000256" key="2">
    <source>
        <dbReference type="ARBA" id="ARBA00022692"/>
    </source>
</evidence>
<dbReference type="PROSITE" id="PS00428">
    <property type="entry name" value="FTSW_RODA_SPOVE"/>
    <property type="match status" value="1"/>
</dbReference>
<dbReference type="PANTHER" id="PTHR30474:SF13">
    <property type="entry name" value="STAGE V SPORULATION PROTEIN E"/>
    <property type="match status" value="1"/>
</dbReference>
<keyword evidence="5 6" id="KW-0472">Membrane</keyword>
<dbReference type="EMBL" id="JPVP01000057">
    <property type="protein sequence ID" value="KGR84017.1"/>
    <property type="molecule type" value="Genomic_DNA"/>
</dbReference>
<protein>
    <submittedName>
        <fullName evidence="7">Cell division protein FtsW</fullName>
    </submittedName>
</protein>
<evidence type="ECO:0000256" key="6">
    <source>
        <dbReference type="SAM" id="Phobius"/>
    </source>
</evidence>
<dbReference type="PANTHER" id="PTHR30474">
    <property type="entry name" value="CELL CYCLE PROTEIN"/>
    <property type="match status" value="1"/>
</dbReference>
<keyword evidence="4 6" id="KW-1133">Transmembrane helix</keyword>
<dbReference type="GO" id="GO:0051301">
    <property type="term" value="P:cell division"/>
    <property type="evidence" value="ECO:0007669"/>
    <property type="project" value="UniProtKB-KW"/>
</dbReference>
<accession>A0A0A3JAF8</accession>
<keyword evidence="7" id="KW-0132">Cell division</keyword>
<dbReference type="AlphaFoldDB" id="A0A0A3JAF8"/>
<gene>
    <name evidence="7" type="ORF">CD32_15145</name>
</gene>
<dbReference type="InterPro" id="IPR001182">
    <property type="entry name" value="FtsW/RodA"/>
</dbReference>
<dbReference type="GO" id="GO:0032153">
    <property type="term" value="C:cell division site"/>
    <property type="evidence" value="ECO:0007669"/>
    <property type="project" value="TreeGrafter"/>
</dbReference>
<evidence type="ECO:0000256" key="4">
    <source>
        <dbReference type="ARBA" id="ARBA00022989"/>
    </source>
</evidence>
<dbReference type="GO" id="GO:0008360">
    <property type="term" value="P:regulation of cell shape"/>
    <property type="evidence" value="ECO:0007669"/>
    <property type="project" value="UniProtKB-KW"/>
</dbReference>
<proteinExistence type="predicted"/>
<feature type="transmembrane region" description="Helical" evidence="6">
    <location>
        <begin position="300"/>
        <end position="323"/>
    </location>
</feature>
<keyword evidence="8" id="KW-1185">Reference proteome</keyword>
<name>A0A0A3JAF8_9BACI</name>
<feature type="transmembrane region" description="Helical" evidence="6">
    <location>
        <begin position="223"/>
        <end position="244"/>
    </location>
</feature>
<keyword evidence="3" id="KW-0133">Cell shape</keyword>
<dbReference type="RefSeq" id="WP_052124902.1">
    <property type="nucleotide sequence ID" value="NZ_AVCX01000004.1"/>
</dbReference>
<dbReference type="GO" id="GO:0005886">
    <property type="term" value="C:plasma membrane"/>
    <property type="evidence" value="ECO:0007669"/>
    <property type="project" value="TreeGrafter"/>
</dbReference>
<feature type="transmembrane region" description="Helical" evidence="6">
    <location>
        <begin position="144"/>
        <end position="177"/>
    </location>
</feature>
<feature type="transmembrane region" description="Helical" evidence="6">
    <location>
        <begin position="12"/>
        <end position="33"/>
    </location>
</feature>
<organism evidence="7 8">
    <name type="scientific">Lysinibacillus odysseyi 34hs-1 = NBRC 100172</name>
    <dbReference type="NCBI Taxonomy" id="1220589"/>
    <lineage>
        <taxon>Bacteria</taxon>
        <taxon>Bacillati</taxon>
        <taxon>Bacillota</taxon>
        <taxon>Bacilli</taxon>
        <taxon>Bacillales</taxon>
        <taxon>Bacillaceae</taxon>
        <taxon>Lysinibacillus</taxon>
    </lineage>
</organism>
<dbReference type="OrthoDB" id="9768187at2"/>
<dbReference type="InterPro" id="IPR018365">
    <property type="entry name" value="Cell_cycle_FtsW-rel_CS"/>
</dbReference>
<feature type="transmembrane region" description="Helical" evidence="6">
    <location>
        <begin position="183"/>
        <end position="202"/>
    </location>
</feature>